<dbReference type="EMBL" id="JAFNEN010000297">
    <property type="protein sequence ID" value="KAG8186588.1"/>
    <property type="molecule type" value="Genomic_DNA"/>
</dbReference>
<dbReference type="Gene3D" id="3.90.1600.10">
    <property type="entry name" value="Palm domain of DNA polymerase"/>
    <property type="match status" value="1"/>
</dbReference>
<sequence length="1224" mass="140550">MNSLGELKRKHDDDDVDDSTETSSDNPAPKAFTVRETRSRFVRKYNGQETSFRVKLNENVITDPILSGNSNMLNMFQSIIKNTTAQLKGNDFTRICISSKSLDRPISTHLIKVSEMTPEKIVSQIEKVMQSGKEIKVDDSLDIDVVTLKMPRGSGRTSISNLALSTLKKTSVISIQNDDEICCARAIVVAKAVIENDKRLKLIRDNRRPLQRLLATELHSKAGVPLGPCGIPEIKKFEEYLNLQINVVDAGSFNKIIYKGPPQEKRIYIWLQDDHYHVIKKMNAFLGSSYYCEPCDIGYNTKNTHRCPNTCPTCFSVECQTEQPVECQECHRSCRSFDCFNRHKEVGTKKKSFCDQLGLCTQCYKIFNKSNPHVCGHAKCRNCKIMVNTSEHQCFMTNKPVSKCDNKYIFFDFETQQDSGCHEVNLAIAHYVDGTEFIFAGPRALQNFGDFIFSAKHKHYCLLAHNMSGFDGLFILSYIIKQSVKPQVILNGSKILSIVHPKFNVRVIDSFSFIPMALSKMPKTFGLDELKKGYFPHLFNTNENDCYIGVLPDQHYYMPEMMSSEDREKFMAWYEERKMEPFDFAQEFVDYCRSDVDILRRCCVNFRQEFLDVTGVDPFQYITIASACMAVFRTNHLFPGSIAVVPVQGYIKNINTSRASIEWLKYLEKTEDCYIHQYANGQGEVKVEGRFVDGYCEETRTIYQFMGCFYHGCETCYNPNTIHPLHHKPMWSLKKDSQVQKQQLEEAGYKVIEMWEHAFESMKKTDPLLKEFLATFYCVPRLSPRDAFYGGRTGVSKMYHKVNSLEKIKYIDYTSLYPYVNKYASYPVGHPQIITENFGPITDYFGLVSCTITPPNDLFHPVLPYRSNNKLIFGLCRMCIETRQNDSCTHTQSERNLTGTWVTVEVLKAIEMGYVIVKIHEIYHFKEQSTQLFNGYINTFLKLKQEASGFPTGVVSNESKLKYIEDYENSEGIQLNINNVTVNPGRRAVAKLMLNSFWGKFGQNDEGKMQTVFVSSVGDFNKYFTERKVDIKNVTFPTDDVALLQYQHKNEFTAQNIQTNIFIAAFTTAYARLKLYGELNNLGTRVLYYDTDSIIYISDPSMNDPPLGNYLGDFTDETPGDHIIEFVSAGPKNYAYCTASGKSCCKIRGFTLNHQNSKLLNFNSIKDIVMNAPNKQVVTVNPYKIKRDLNKVRILSCREEKRYSFNFDKRVIRDNFVTYPYGHN</sequence>
<comment type="catalytic activity">
    <reaction evidence="8">
        <text>DNA(n) + a 2'-deoxyribonucleoside 5'-triphosphate = DNA(n+1) + diphosphate</text>
        <dbReference type="Rhea" id="RHEA:22508"/>
        <dbReference type="Rhea" id="RHEA-COMP:17339"/>
        <dbReference type="Rhea" id="RHEA-COMP:17340"/>
        <dbReference type="ChEBI" id="CHEBI:33019"/>
        <dbReference type="ChEBI" id="CHEBI:61560"/>
        <dbReference type="ChEBI" id="CHEBI:173112"/>
        <dbReference type="EC" id="2.7.7.7"/>
    </reaction>
</comment>
<evidence type="ECO:0000313" key="11">
    <source>
        <dbReference type="EMBL" id="KAG8186588.1"/>
    </source>
</evidence>
<dbReference type="SUPFAM" id="SSF53098">
    <property type="entry name" value="Ribonuclease H-like"/>
    <property type="match status" value="1"/>
</dbReference>
<dbReference type="GO" id="GO:0042575">
    <property type="term" value="C:DNA polymerase complex"/>
    <property type="evidence" value="ECO:0007669"/>
    <property type="project" value="UniProtKB-ARBA"/>
</dbReference>
<feature type="domain" description="DNA-directed DNA polymerase family B mitochondria/virus" evidence="10">
    <location>
        <begin position="456"/>
        <end position="677"/>
    </location>
</feature>
<dbReference type="PANTHER" id="PTHR33568:SF3">
    <property type="entry name" value="DNA-DIRECTED DNA POLYMERASE"/>
    <property type="match status" value="1"/>
</dbReference>
<dbReference type="Proteomes" id="UP000827092">
    <property type="component" value="Unassembled WGS sequence"/>
</dbReference>
<dbReference type="Gene3D" id="3.40.960.10">
    <property type="entry name" value="VSR Endonuclease"/>
    <property type="match status" value="1"/>
</dbReference>
<evidence type="ECO:0000256" key="5">
    <source>
        <dbReference type="ARBA" id="ARBA00022705"/>
    </source>
</evidence>
<proteinExistence type="inferred from homology"/>
<dbReference type="GO" id="GO:0003677">
    <property type="term" value="F:DNA binding"/>
    <property type="evidence" value="ECO:0007669"/>
    <property type="project" value="UniProtKB-KW"/>
</dbReference>
<dbReference type="GO" id="GO:0006260">
    <property type="term" value="P:DNA replication"/>
    <property type="evidence" value="ECO:0007669"/>
    <property type="project" value="UniProtKB-KW"/>
</dbReference>
<dbReference type="InterPro" id="IPR036397">
    <property type="entry name" value="RNaseH_sf"/>
</dbReference>
<evidence type="ECO:0000256" key="9">
    <source>
        <dbReference type="SAM" id="MobiDB-lite"/>
    </source>
</evidence>
<dbReference type="Pfam" id="PF03175">
    <property type="entry name" value="DNA_pol_B_2"/>
    <property type="match status" value="3"/>
</dbReference>
<feature type="region of interest" description="Disordered" evidence="9">
    <location>
        <begin position="1"/>
        <end position="33"/>
    </location>
</feature>
<keyword evidence="7" id="KW-0238">DNA-binding</keyword>
<dbReference type="InterPro" id="IPR004868">
    <property type="entry name" value="DNA-dir_DNA_pol_B_mt/vir"/>
</dbReference>
<dbReference type="Gene3D" id="3.30.420.10">
    <property type="entry name" value="Ribonuclease H-like superfamily/Ribonuclease H"/>
    <property type="match status" value="1"/>
</dbReference>
<feature type="domain" description="DNA-directed DNA polymerase family B mitochondria/virus" evidence="10">
    <location>
        <begin position="785"/>
        <end position="949"/>
    </location>
</feature>
<comment type="similarity">
    <text evidence="1">Belongs to the DNA polymerase type-B family.</text>
</comment>
<keyword evidence="6" id="KW-0239">DNA-directed DNA polymerase</keyword>
<dbReference type="GO" id="GO:0000166">
    <property type="term" value="F:nucleotide binding"/>
    <property type="evidence" value="ECO:0007669"/>
    <property type="project" value="InterPro"/>
</dbReference>
<keyword evidence="12" id="KW-1185">Reference proteome</keyword>
<protein>
    <recommendedName>
        <fullName evidence="2">DNA-directed DNA polymerase</fullName>
        <ecNumber evidence="2">2.7.7.7</ecNumber>
    </recommendedName>
</protein>
<dbReference type="PANTHER" id="PTHR33568">
    <property type="entry name" value="DNA POLYMERASE"/>
    <property type="match status" value="1"/>
</dbReference>
<evidence type="ECO:0000259" key="10">
    <source>
        <dbReference type="Pfam" id="PF03175"/>
    </source>
</evidence>
<organism evidence="11 12">
    <name type="scientific">Oedothorax gibbosus</name>
    <dbReference type="NCBI Taxonomy" id="931172"/>
    <lineage>
        <taxon>Eukaryota</taxon>
        <taxon>Metazoa</taxon>
        <taxon>Ecdysozoa</taxon>
        <taxon>Arthropoda</taxon>
        <taxon>Chelicerata</taxon>
        <taxon>Arachnida</taxon>
        <taxon>Araneae</taxon>
        <taxon>Araneomorphae</taxon>
        <taxon>Entelegynae</taxon>
        <taxon>Araneoidea</taxon>
        <taxon>Linyphiidae</taxon>
        <taxon>Erigoninae</taxon>
        <taxon>Oedothorax</taxon>
    </lineage>
</organism>
<reference evidence="11 12" key="1">
    <citation type="journal article" date="2022" name="Nat. Ecol. Evol.">
        <title>A masculinizing supergene underlies an exaggerated male reproductive morph in a spider.</title>
        <authorList>
            <person name="Hendrickx F."/>
            <person name="De Corte Z."/>
            <person name="Sonet G."/>
            <person name="Van Belleghem S.M."/>
            <person name="Kostlbacher S."/>
            <person name="Vangestel C."/>
        </authorList>
    </citation>
    <scope>NUCLEOTIDE SEQUENCE [LARGE SCALE GENOMIC DNA]</scope>
    <source>
        <strain evidence="11">W744_W776</strain>
    </source>
</reference>
<evidence type="ECO:0000256" key="4">
    <source>
        <dbReference type="ARBA" id="ARBA00022695"/>
    </source>
</evidence>
<feature type="domain" description="DNA-directed DNA polymerase family B mitochondria/virus" evidence="10">
    <location>
        <begin position="984"/>
        <end position="1076"/>
    </location>
</feature>
<dbReference type="GO" id="GO:0003887">
    <property type="term" value="F:DNA-directed DNA polymerase activity"/>
    <property type="evidence" value="ECO:0007669"/>
    <property type="project" value="UniProtKB-KW"/>
</dbReference>
<keyword evidence="3" id="KW-0808">Transferase</keyword>
<evidence type="ECO:0000256" key="8">
    <source>
        <dbReference type="ARBA" id="ARBA00049244"/>
    </source>
</evidence>
<name>A0AAV6URY1_9ARAC</name>
<dbReference type="InterPro" id="IPR043502">
    <property type="entry name" value="DNA/RNA_pol_sf"/>
</dbReference>
<dbReference type="EC" id="2.7.7.7" evidence="2"/>
<feature type="compositionally biased region" description="Basic and acidic residues" evidence="9">
    <location>
        <begin position="1"/>
        <end position="13"/>
    </location>
</feature>
<dbReference type="AlphaFoldDB" id="A0AAV6URY1"/>
<dbReference type="SUPFAM" id="SSF56672">
    <property type="entry name" value="DNA/RNA polymerases"/>
    <property type="match status" value="1"/>
</dbReference>
<dbReference type="InterPro" id="IPR023211">
    <property type="entry name" value="DNA_pol_palm_dom_sf"/>
</dbReference>
<evidence type="ECO:0000256" key="6">
    <source>
        <dbReference type="ARBA" id="ARBA00022932"/>
    </source>
</evidence>
<gene>
    <name evidence="11" type="ORF">JTE90_020879</name>
</gene>
<accession>A0AAV6URY1</accession>
<evidence type="ECO:0000256" key="1">
    <source>
        <dbReference type="ARBA" id="ARBA00005755"/>
    </source>
</evidence>
<evidence type="ECO:0000313" key="12">
    <source>
        <dbReference type="Proteomes" id="UP000827092"/>
    </source>
</evidence>
<keyword evidence="5" id="KW-0235">DNA replication</keyword>
<keyword evidence="4" id="KW-0548">Nucleotidyltransferase</keyword>
<dbReference type="Gene3D" id="1.10.287.690">
    <property type="entry name" value="Helix hairpin bin"/>
    <property type="match status" value="1"/>
</dbReference>
<comment type="caution">
    <text evidence="11">The sequence shown here is derived from an EMBL/GenBank/DDBJ whole genome shotgun (WGS) entry which is preliminary data.</text>
</comment>
<evidence type="ECO:0000256" key="7">
    <source>
        <dbReference type="ARBA" id="ARBA00023125"/>
    </source>
</evidence>
<evidence type="ECO:0000256" key="3">
    <source>
        <dbReference type="ARBA" id="ARBA00022679"/>
    </source>
</evidence>
<evidence type="ECO:0000256" key="2">
    <source>
        <dbReference type="ARBA" id="ARBA00012417"/>
    </source>
</evidence>
<dbReference type="InterPro" id="IPR012337">
    <property type="entry name" value="RNaseH-like_sf"/>
</dbReference>